<keyword evidence="1" id="KW-0732">Signal</keyword>
<comment type="caution">
    <text evidence="2">The sequence shown here is derived from an EMBL/GenBank/DDBJ whole genome shotgun (WGS) entry which is preliminary data.</text>
</comment>
<protein>
    <recommendedName>
        <fullName evidence="4">Lipocalin-like domain-containing protein</fullName>
    </recommendedName>
</protein>
<reference evidence="2 3" key="1">
    <citation type="submission" date="2019-11" db="EMBL/GenBank/DDBJ databases">
        <title>Maribacter lutea sp. nov., a marine bacterium isolated from intertidal sand.</title>
        <authorList>
            <person name="Liu A."/>
        </authorList>
    </citation>
    <scope>NUCLEOTIDE SEQUENCE [LARGE SCALE GENOMIC DNA]</scope>
    <source>
        <strain evidence="2 3">RZ05</strain>
    </source>
</reference>
<accession>A0A6I2MQL9</accession>
<dbReference type="AlphaFoldDB" id="A0A6I2MQL9"/>
<sequence length="156" mass="18288">MKKLLGAAFMMAIFVTIVAFTSSKPDTYHSIEGTWELENFYNFDGENITDTLPTTEGYRQVKMYYNGKVMWSRTTQKFIKDADGNDVKGRFGYGTYKITMNGLEENIEYGDIGMMTELDTLRNFKFELWLDDDRYSQITLDEEGNRTFSENYRRID</sequence>
<organism evidence="2 3">
    <name type="scientific">Maribacter luteus</name>
    <dbReference type="NCBI Taxonomy" id="2594478"/>
    <lineage>
        <taxon>Bacteria</taxon>
        <taxon>Pseudomonadati</taxon>
        <taxon>Bacteroidota</taxon>
        <taxon>Flavobacteriia</taxon>
        <taxon>Flavobacteriales</taxon>
        <taxon>Flavobacteriaceae</taxon>
        <taxon>Maribacter</taxon>
    </lineage>
</organism>
<dbReference type="RefSeq" id="WP_154369739.1">
    <property type="nucleotide sequence ID" value="NZ_WKJH01000030.1"/>
</dbReference>
<gene>
    <name evidence="2" type="ORF">GJ691_18670</name>
</gene>
<dbReference type="OrthoDB" id="1441376at2"/>
<evidence type="ECO:0000313" key="2">
    <source>
        <dbReference type="EMBL" id="MRX66183.1"/>
    </source>
</evidence>
<evidence type="ECO:0000313" key="3">
    <source>
        <dbReference type="Proteomes" id="UP000443153"/>
    </source>
</evidence>
<proteinExistence type="predicted"/>
<keyword evidence="3" id="KW-1185">Reference proteome</keyword>
<dbReference type="Proteomes" id="UP000443153">
    <property type="component" value="Unassembled WGS sequence"/>
</dbReference>
<feature type="chain" id="PRO_5026055815" description="Lipocalin-like domain-containing protein" evidence="1">
    <location>
        <begin position="20"/>
        <end position="156"/>
    </location>
</feature>
<evidence type="ECO:0000256" key="1">
    <source>
        <dbReference type="SAM" id="SignalP"/>
    </source>
</evidence>
<evidence type="ECO:0008006" key="4">
    <source>
        <dbReference type="Google" id="ProtNLM"/>
    </source>
</evidence>
<name>A0A6I2MQL9_9FLAO</name>
<feature type="signal peptide" evidence="1">
    <location>
        <begin position="1"/>
        <end position="19"/>
    </location>
</feature>
<dbReference type="EMBL" id="WKJH01000030">
    <property type="protein sequence ID" value="MRX66183.1"/>
    <property type="molecule type" value="Genomic_DNA"/>
</dbReference>